<dbReference type="HOGENOM" id="CLU_826514_0_0_1"/>
<dbReference type="VEuPathDB" id="FungiDB:GGTG_02232"/>
<reference evidence="2" key="2">
    <citation type="submission" date="2010-07" db="EMBL/GenBank/DDBJ databases">
        <authorList>
            <consortium name="The Broad Institute Genome Sequencing Platform"/>
            <consortium name="Broad Institute Genome Sequencing Center for Infectious Disease"/>
            <person name="Ma L.-J."/>
            <person name="Dead R."/>
            <person name="Young S."/>
            <person name="Zeng Q."/>
            <person name="Koehrsen M."/>
            <person name="Alvarado L."/>
            <person name="Berlin A."/>
            <person name="Chapman S.B."/>
            <person name="Chen Z."/>
            <person name="Freedman E."/>
            <person name="Gellesch M."/>
            <person name="Goldberg J."/>
            <person name="Griggs A."/>
            <person name="Gujja S."/>
            <person name="Heilman E.R."/>
            <person name="Heiman D."/>
            <person name="Hepburn T."/>
            <person name="Howarth C."/>
            <person name="Jen D."/>
            <person name="Larson L."/>
            <person name="Mehta T."/>
            <person name="Neiman D."/>
            <person name="Pearson M."/>
            <person name="Roberts A."/>
            <person name="Saif S."/>
            <person name="Shea T."/>
            <person name="Shenoy N."/>
            <person name="Sisk P."/>
            <person name="Stolte C."/>
            <person name="Sykes S."/>
            <person name="Walk T."/>
            <person name="White J."/>
            <person name="Yandava C."/>
            <person name="Haas B."/>
            <person name="Nusbaum C."/>
            <person name="Birren B."/>
        </authorList>
    </citation>
    <scope>NUCLEOTIDE SEQUENCE</scope>
    <source>
        <strain evidence="2">R3-111a-1</strain>
    </source>
</reference>
<evidence type="ECO:0000313" key="4">
    <source>
        <dbReference type="Proteomes" id="UP000006039"/>
    </source>
</evidence>
<proteinExistence type="predicted"/>
<feature type="region of interest" description="Disordered" evidence="1">
    <location>
        <begin position="1"/>
        <end position="50"/>
    </location>
</feature>
<reference evidence="2" key="3">
    <citation type="submission" date="2010-09" db="EMBL/GenBank/DDBJ databases">
        <title>Annotation of Gaeumannomyces graminis var. tritici R3-111a-1.</title>
        <authorList>
            <consortium name="The Broad Institute Genome Sequencing Platform"/>
            <person name="Ma L.-J."/>
            <person name="Dead R."/>
            <person name="Young S.K."/>
            <person name="Zeng Q."/>
            <person name="Gargeya S."/>
            <person name="Fitzgerald M."/>
            <person name="Haas B."/>
            <person name="Abouelleil A."/>
            <person name="Alvarado L."/>
            <person name="Arachchi H.M."/>
            <person name="Berlin A."/>
            <person name="Brown A."/>
            <person name="Chapman S.B."/>
            <person name="Chen Z."/>
            <person name="Dunbar C."/>
            <person name="Freedman E."/>
            <person name="Gearin G."/>
            <person name="Gellesch M."/>
            <person name="Goldberg J."/>
            <person name="Griggs A."/>
            <person name="Gujja S."/>
            <person name="Heiman D."/>
            <person name="Howarth C."/>
            <person name="Larson L."/>
            <person name="Lui A."/>
            <person name="MacDonald P.J.P."/>
            <person name="Mehta T."/>
            <person name="Montmayeur A."/>
            <person name="Murphy C."/>
            <person name="Neiman D."/>
            <person name="Pearson M."/>
            <person name="Priest M."/>
            <person name="Roberts A."/>
            <person name="Saif S."/>
            <person name="Shea T."/>
            <person name="Shenoy N."/>
            <person name="Sisk P."/>
            <person name="Stolte C."/>
            <person name="Sykes S."/>
            <person name="Yandava C."/>
            <person name="Wortman J."/>
            <person name="Nusbaum C."/>
            <person name="Birren B."/>
        </authorList>
    </citation>
    <scope>NUCLEOTIDE SEQUENCE</scope>
    <source>
        <strain evidence="2">R3-111a-1</strain>
    </source>
</reference>
<evidence type="ECO:0000313" key="2">
    <source>
        <dbReference type="EMBL" id="EJT82258.1"/>
    </source>
</evidence>
<reference evidence="3" key="4">
    <citation type="journal article" date="2015" name="G3 (Bethesda)">
        <title>Genome sequences of three phytopathogenic species of the Magnaporthaceae family of fungi.</title>
        <authorList>
            <person name="Okagaki L.H."/>
            <person name="Nunes C.C."/>
            <person name="Sailsbery J."/>
            <person name="Clay B."/>
            <person name="Brown D."/>
            <person name="John T."/>
            <person name="Oh Y."/>
            <person name="Young N."/>
            <person name="Fitzgerald M."/>
            <person name="Haas B.J."/>
            <person name="Zeng Q."/>
            <person name="Young S."/>
            <person name="Adiconis X."/>
            <person name="Fan L."/>
            <person name="Levin J.Z."/>
            <person name="Mitchell T.K."/>
            <person name="Okubara P.A."/>
            <person name="Farman M.L."/>
            <person name="Kohn L.M."/>
            <person name="Birren B."/>
            <person name="Ma L.-J."/>
            <person name="Dean R.A."/>
        </authorList>
    </citation>
    <scope>NUCLEOTIDE SEQUENCE</scope>
    <source>
        <strain evidence="3">R3-111a-1</strain>
    </source>
</reference>
<evidence type="ECO:0000313" key="3">
    <source>
        <dbReference type="EnsemblFungi" id="EJT82258"/>
    </source>
</evidence>
<dbReference type="EMBL" id="GL385395">
    <property type="protein sequence ID" value="EJT82258.1"/>
    <property type="molecule type" value="Genomic_DNA"/>
</dbReference>
<evidence type="ECO:0000256" key="1">
    <source>
        <dbReference type="SAM" id="MobiDB-lite"/>
    </source>
</evidence>
<keyword evidence="4" id="KW-1185">Reference proteome</keyword>
<organism evidence="2">
    <name type="scientific">Gaeumannomyces tritici (strain R3-111a-1)</name>
    <name type="common">Wheat and barley take-all root rot fungus</name>
    <name type="synonym">Gaeumannomyces graminis var. tritici</name>
    <dbReference type="NCBI Taxonomy" id="644352"/>
    <lineage>
        <taxon>Eukaryota</taxon>
        <taxon>Fungi</taxon>
        <taxon>Dikarya</taxon>
        <taxon>Ascomycota</taxon>
        <taxon>Pezizomycotina</taxon>
        <taxon>Sordariomycetes</taxon>
        <taxon>Sordariomycetidae</taxon>
        <taxon>Magnaporthales</taxon>
        <taxon>Magnaporthaceae</taxon>
        <taxon>Gaeumannomyces</taxon>
    </lineage>
</organism>
<dbReference type="EnsemblFungi" id="EJT82258">
    <property type="protein sequence ID" value="EJT82258"/>
    <property type="gene ID" value="GGTG_02232"/>
</dbReference>
<dbReference type="GeneID" id="20342690"/>
<protein>
    <submittedName>
        <fullName evidence="2 3">Uncharacterized protein</fullName>
    </submittedName>
</protein>
<name>J3NLT2_GAET3</name>
<dbReference type="Proteomes" id="UP000006039">
    <property type="component" value="Unassembled WGS sequence"/>
</dbReference>
<dbReference type="AlphaFoldDB" id="J3NLT2"/>
<sequence>MGGSTPGPGYKKQGEGLGQMGSRPASPQQAHSKPTASPPQEPRAGAACGPAMRPLAAARAFPEPQRVAGSVGGRVWSAPGRPEWSVPGVVQPLVGPAWCVVNRAPAEPNRATLLPNRLWPALIQFAGGTPKGGSAIGAGRPGAPLLGRSEGLNFPHWSDGCIDGIDERTKHGARNEQKRAILPGSAIPNGHEGAYETDTMICVTLRADRGVYLFVSKLKAARRWSVEGSASPTRSREVLPTAREHTIRWEGCSGVQSDLQCDLGLDLKLALQSDEAPVGLRLQNGASCGVWCSVLQQLHQWSVDDAVAAAAALLPLQSACGVSLHPAKAKNGARRH</sequence>
<reference evidence="3" key="5">
    <citation type="submission" date="2018-04" db="UniProtKB">
        <authorList>
            <consortium name="EnsemblFungi"/>
        </authorList>
    </citation>
    <scope>IDENTIFICATION</scope>
    <source>
        <strain evidence="3">R3-111a-1</strain>
    </source>
</reference>
<reference evidence="4" key="1">
    <citation type="submission" date="2010-07" db="EMBL/GenBank/DDBJ databases">
        <title>The genome sequence of Gaeumannomyces graminis var. tritici strain R3-111a-1.</title>
        <authorList>
            <consortium name="The Broad Institute Genome Sequencing Platform"/>
            <person name="Ma L.-J."/>
            <person name="Dead R."/>
            <person name="Young S."/>
            <person name="Zeng Q."/>
            <person name="Koehrsen M."/>
            <person name="Alvarado L."/>
            <person name="Berlin A."/>
            <person name="Chapman S.B."/>
            <person name="Chen Z."/>
            <person name="Freedman E."/>
            <person name="Gellesch M."/>
            <person name="Goldberg J."/>
            <person name="Griggs A."/>
            <person name="Gujja S."/>
            <person name="Heilman E.R."/>
            <person name="Heiman D."/>
            <person name="Hepburn T."/>
            <person name="Howarth C."/>
            <person name="Jen D."/>
            <person name="Larson L."/>
            <person name="Mehta T."/>
            <person name="Neiman D."/>
            <person name="Pearson M."/>
            <person name="Roberts A."/>
            <person name="Saif S."/>
            <person name="Shea T."/>
            <person name="Shenoy N."/>
            <person name="Sisk P."/>
            <person name="Stolte C."/>
            <person name="Sykes S."/>
            <person name="Walk T."/>
            <person name="White J."/>
            <person name="Yandava C."/>
            <person name="Haas B."/>
            <person name="Nusbaum C."/>
            <person name="Birren B."/>
        </authorList>
    </citation>
    <scope>NUCLEOTIDE SEQUENCE [LARGE SCALE GENOMIC DNA]</scope>
    <source>
        <strain evidence="4">R3-111a-1</strain>
    </source>
</reference>
<dbReference type="RefSeq" id="XP_009218267.1">
    <property type="nucleotide sequence ID" value="XM_009220003.1"/>
</dbReference>
<feature type="compositionally biased region" description="Polar residues" evidence="1">
    <location>
        <begin position="25"/>
        <end position="35"/>
    </location>
</feature>
<gene>
    <name evidence="3" type="primary">20342690</name>
    <name evidence="2" type="ORF">GGTG_02232</name>
</gene>
<accession>J3NLT2</accession>